<evidence type="ECO:0000259" key="11">
    <source>
        <dbReference type="Pfam" id="PF04909"/>
    </source>
</evidence>
<keyword evidence="13" id="KW-1185">Reference proteome</keyword>
<comment type="pathway">
    <text evidence="1">Secondary metabolite metabolism; quinolate metabolism.</text>
</comment>
<dbReference type="SUPFAM" id="SSF51556">
    <property type="entry name" value="Metallo-dependent hydrolases"/>
    <property type="match status" value="1"/>
</dbReference>
<evidence type="ECO:0000313" key="13">
    <source>
        <dbReference type="Proteomes" id="UP001518140"/>
    </source>
</evidence>
<gene>
    <name evidence="12" type="ORF">G6048_15780</name>
</gene>
<organism evidence="12 13">
    <name type="scientific">Streptomyces ureilyticus</name>
    <dbReference type="NCBI Taxonomy" id="1775131"/>
    <lineage>
        <taxon>Bacteria</taxon>
        <taxon>Bacillati</taxon>
        <taxon>Actinomycetota</taxon>
        <taxon>Actinomycetes</taxon>
        <taxon>Kitasatosporales</taxon>
        <taxon>Streptomycetaceae</taxon>
        <taxon>Streptomyces</taxon>
    </lineage>
</organism>
<keyword evidence="7" id="KW-0210">Decarboxylase</keyword>
<evidence type="ECO:0000256" key="2">
    <source>
        <dbReference type="ARBA" id="ARBA00005871"/>
    </source>
</evidence>
<dbReference type="InterPro" id="IPR032466">
    <property type="entry name" value="Metal_Hydrolase"/>
</dbReference>
<evidence type="ECO:0000256" key="6">
    <source>
        <dbReference type="ARBA" id="ARBA00022723"/>
    </source>
</evidence>
<evidence type="ECO:0000313" key="12">
    <source>
        <dbReference type="EMBL" id="NGO43553.1"/>
    </source>
</evidence>
<dbReference type="RefSeq" id="WP_165340158.1">
    <property type="nucleotide sequence ID" value="NZ_JAAKZX010000041.1"/>
</dbReference>
<name>A0ABX0DTG6_9ACTN</name>
<evidence type="ECO:0000256" key="4">
    <source>
        <dbReference type="ARBA" id="ARBA00012365"/>
    </source>
</evidence>
<evidence type="ECO:0000256" key="8">
    <source>
        <dbReference type="ARBA" id="ARBA00022833"/>
    </source>
</evidence>
<evidence type="ECO:0000256" key="7">
    <source>
        <dbReference type="ARBA" id="ARBA00022793"/>
    </source>
</evidence>
<dbReference type="InterPro" id="IPR032465">
    <property type="entry name" value="ACMSD"/>
</dbReference>
<evidence type="ECO:0000256" key="1">
    <source>
        <dbReference type="ARBA" id="ARBA00005079"/>
    </source>
</evidence>
<keyword evidence="8" id="KW-0862">Zinc</keyword>
<evidence type="ECO:0000256" key="10">
    <source>
        <dbReference type="ARBA" id="ARBA00031120"/>
    </source>
</evidence>
<reference evidence="12 13" key="1">
    <citation type="submission" date="2020-02" db="EMBL/GenBank/DDBJ databases">
        <title>Whole-genome analyses of novel actinobacteria.</title>
        <authorList>
            <person name="Sahin N."/>
            <person name="Tokatli A."/>
        </authorList>
    </citation>
    <scope>NUCLEOTIDE SEQUENCE [LARGE SCALE GENOMIC DNA]</scope>
    <source>
        <strain evidence="12 13">YC419</strain>
    </source>
</reference>
<keyword evidence="6" id="KW-0479">Metal-binding</keyword>
<accession>A0ABX0DTG6</accession>
<dbReference type="Pfam" id="PF04909">
    <property type="entry name" value="Amidohydro_2"/>
    <property type="match status" value="1"/>
</dbReference>
<dbReference type="EMBL" id="JAAKZX010000041">
    <property type="protein sequence ID" value="NGO43553.1"/>
    <property type="molecule type" value="Genomic_DNA"/>
</dbReference>
<comment type="similarity">
    <text evidence="2">Belongs to the metallo-dependent hydrolases superfamily. ACMSD family.</text>
</comment>
<comment type="subunit">
    <text evidence="3">Monomer.</text>
</comment>
<comment type="caution">
    <text evidence="12">The sequence shown here is derived from an EMBL/GenBank/DDBJ whole genome shotgun (WGS) entry which is preliminary data.</text>
</comment>
<proteinExistence type="inferred from homology"/>
<dbReference type="PANTHER" id="PTHR21240:SF27">
    <property type="entry name" value="2-AMINO-3-CARBOXYMUCONATE-6-SEMIALDEHYDE DECARBOXYLASE"/>
    <property type="match status" value="1"/>
</dbReference>
<evidence type="ECO:0000256" key="9">
    <source>
        <dbReference type="ARBA" id="ARBA00023239"/>
    </source>
</evidence>
<dbReference type="EC" id="4.1.1.45" evidence="4"/>
<dbReference type="Gene3D" id="3.20.20.140">
    <property type="entry name" value="Metal-dependent hydrolases"/>
    <property type="match status" value="1"/>
</dbReference>
<protein>
    <recommendedName>
        <fullName evidence="5">2-amino-3-carboxymuconate-6-semialdehyde decarboxylase</fullName>
        <ecNumber evidence="4">4.1.1.45</ecNumber>
    </recommendedName>
    <alternativeName>
        <fullName evidence="10">Picolinate carboxylase</fullName>
    </alternativeName>
</protein>
<dbReference type="Proteomes" id="UP001518140">
    <property type="component" value="Unassembled WGS sequence"/>
</dbReference>
<sequence length="350" mass="38417">MTVIDVHAHVFPRISRTDARVLRDHDGPWLRDHGDGTGMMMAGDTEYRPVTAALWDPAARVAEMDALGVDIQVVSSTPLMFGYDADVARAAAWCDYVNQQMLDYCAQAPNHLVPLCQVPLQDTEAACESVTRAVRAGHRGVHIGNHVGPRDLDHGAVTEFLTHCAIEGATVLVHPWDMAHDPRTEEYMLAWLVGMSAETHLSILRLALSGAFERIPRELKLLFAHGGGAFPYLLGRADNAWRRRDIVRKDSPLPPSGYLDRFHVDSAVFDQHSLRLLVDVMGTDRVLLGTDYPFPLGEAEPGALIRASRLNPTGQNALLAGNAVRLFGLQDLLPTTLQTTPALSTTEVSR</sequence>
<evidence type="ECO:0000256" key="3">
    <source>
        <dbReference type="ARBA" id="ARBA00011245"/>
    </source>
</evidence>
<dbReference type="PANTHER" id="PTHR21240">
    <property type="entry name" value="2-AMINO-3-CARBOXYLMUCONATE-6-SEMIALDEHYDE DECARBOXYLASE"/>
    <property type="match status" value="1"/>
</dbReference>
<feature type="domain" description="Amidohydrolase-related" evidence="11">
    <location>
        <begin position="4"/>
        <end position="329"/>
    </location>
</feature>
<dbReference type="InterPro" id="IPR006680">
    <property type="entry name" value="Amidohydro-rel"/>
</dbReference>
<evidence type="ECO:0000256" key="5">
    <source>
        <dbReference type="ARBA" id="ARBA00021214"/>
    </source>
</evidence>
<keyword evidence="9" id="KW-0456">Lyase</keyword>